<name>A0A424YCA6_9FIRM</name>
<protein>
    <submittedName>
        <fullName evidence="6">50S ribosomal protein L11 methyltransferase</fullName>
    </submittedName>
</protein>
<dbReference type="SUPFAM" id="SSF53335">
    <property type="entry name" value="S-adenosyl-L-methionine-dependent methyltransferases"/>
    <property type="match status" value="1"/>
</dbReference>
<dbReference type="Pfam" id="PF06325">
    <property type="entry name" value="PrmA"/>
    <property type="match status" value="1"/>
</dbReference>
<dbReference type="GO" id="GO:0008276">
    <property type="term" value="F:protein methyltransferase activity"/>
    <property type="evidence" value="ECO:0007669"/>
    <property type="project" value="InterPro"/>
</dbReference>
<keyword evidence="4 6" id="KW-0808">Transferase</keyword>
<dbReference type="EMBL" id="QZAA01000182">
    <property type="protein sequence ID" value="RQD74881.1"/>
    <property type="molecule type" value="Genomic_DNA"/>
</dbReference>
<accession>A0A424YCA6</accession>
<dbReference type="AlphaFoldDB" id="A0A424YCA6"/>
<evidence type="ECO:0000313" key="7">
    <source>
        <dbReference type="Proteomes" id="UP000285138"/>
    </source>
</evidence>
<dbReference type="InterPro" id="IPR050078">
    <property type="entry name" value="Ribosomal_L11_MeTrfase_PrmA"/>
</dbReference>
<evidence type="ECO:0000256" key="2">
    <source>
        <dbReference type="ARBA" id="ARBA00022490"/>
    </source>
</evidence>
<organism evidence="6 7">
    <name type="scientific">Candidatus Syntrophonatronum acetioxidans</name>
    <dbReference type="NCBI Taxonomy" id="1795816"/>
    <lineage>
        <taxon>Bacteria</taxon>
        <taxon>Bacillati</taxon>
        <taxon>Bacillota</taxon>
        <taxon>Clostridia</taxon>
        <taxon>Eubacteriales</taxon>
        <taxon>Syntrophomonadaceae</taxon>
        <taxon>Candidatus Syntrophonatronum</taxon>
    </lineage>
</organism>
<evidence type="ECO:0000256" key="5">
    <source>
        <dbReference type="ARBA" id="ARBA00022691"/>
    </source>
</evidence>
<evidence type="ECO:0000256" key="1">
    <source>
        <dbReference type="ARBA" id="ARBA00009741"/>
    </source>
</evidence>
<dbReference type="Gene3D" id="3.40.50.150">
    <property type="entry name" value="Vaccinia Virus protein VP39"/>
    <property type="match status" value="1"/>
</dbReference>
<keyword evidence="2" id="KW-0963">Cytoplasm</keyword>
<dbReference type="PANTHER" id="PTHR43648:SF1">
    <property type="entry name" value="ELECTRON TRANSFER FLAVOPROTEIN BETA SUBUNIT LYSINE METHYLTRANSFERASE"/>
    <property type="match status" value="1"/>
</dbReference>
<dbReference type="GO" id="GO:0032259">
    <property type="term" value="P:methylation"/>
    <property type="evidence" value="ECO:0007669"/>
    <property type="project" value="UniProtKB-KW"/>
</dbReference>
<dbReference type="NCBIfam" id="TIGR00406">
    <property type="entry name" value="prmA"/>
    <property type="match status" value="1"/>
</dbReference>
<comment type="similarity">
    <text evidence="1">Belongs to the methyltransferase superfamily. PrmA family.</text>
</comment>
<feature type="non-terminal residue" evidence="6">
    <location>
        <position position="1"/>
    </location>
</feature>
<dbReference type="InterPro" id="IPR004498">
    <property type="entry name" value="Ribosomal_PrmA_MeTrfase"/>
</dbReference>
<dbReference type="GO" id="GO:0005840">
    <property type="term" value="C:ribosome"/>
    <property type="evidence" value="ECO:0007669"/>
    <property type="project" value="UniProtKB-KW"/>
</dbReference>
<dbReference type="CDD" id="cd02440">
    <property type="entry name" value="AdoMet_MTases"/>
    <property type="match status" value="1"/>
</dbReference>
<keyword evidence="6" id="KW-0687">Ribonucleoprotein</keyword>
<keyword evidence="3 6" id="KW-0489">Methyltransferase</keyword>
<dbReference type="PANTHER" id="PTHR43648">
    <property type="entry name" value="ELECTRON TRANSFER FLAVOPROTEIN BETA SUBUNIT LYSINE METHYLTRANSFERASE"/>
    <property type="match status" value="1"/>
</dbReference>
<dbReference type="InterPro" id="IPR029063">
    <property type="entry name" value="SAM-dependent_MTases_sf"/>
</dbReference>
<evidence type="ECO:0000313" key="6">
    <source>
        <dbReference type="EMBL" id="RQD74881.1"/>
    </source>
</evidence>
<keyword evidence="6" id="KW-0689">Ribosomal protein</keyword>
<evidence type="ECO:0000256" key="4">
    <source>
        <dbReference type="ARBA" id="ARBA00022679"/>
    </source>
</evidence>
<dbReference type="PIRSF" id="PIRSF000401">
    <property type="entry name" value="RPL11_MTase"/>
    <property type="match status" value="1"/>
</dbReference>
<sequence>GGDIIYSSRDPSRDSVSIEGYFYIEEKKLDYIVRKLRDFINTLPRWGIYPQEAVINTKKVEEEDWAESWKEHFHPVEISSNLVIIPSWINYEPEGEKITIKLDPGMAFGCGTHPTTRMCLEALAQAPPEGALVYDLGCGSGILSIAAVKLGAKGVIALDNDEKALQVAEENCRENLVEGQVRIMRGELPYFLRERDDLPRGDIILGNLSTEILVETLEDIKKISHNSSRIILTGIIASKIDLIKEKICKSGYSLEEIRYDGDWAYLKCCPGKGKNNGSG</sequence>
<proteinExistence type="inferred from homology"/>
<comment type="caution">
    <text evidence="6">The sequence shown here is derived from an EMBL/GenBank/DDBJ whole genome shotgun (WGS) entry which is preliminary data.</text>
</comment>
<keyword evidence="5" id="KW-0949">S-adenosyl-L-methionine</keyword>
<gene>
    <name evidence="6" type="primary">prmA</name>
    <name evidence="6" type="ORF">D5R97_07075</name>
</gene>
<evidence type="ECO:0000256" key="3">
    <source>
        <dbReference type="ARBA" id="ARBA00022603"/>
    </source>
</evidence>
<reference evidence="6 7" key="1">
    <citation type="submission" date="2018-08" db="EMBL/GenBank/DDBJ databases">
        <title>The metabolism and importance of syntrophic acetate oxidation coupled to methane or sulfide production in haloalkaline environments.</title>
        <authorList>
            <person name="Timmers P.H.A."/>
            <person name="Vavourakis C.D."/>
            <person name="Sorokin D.Y."/>
            <person name="Sinninghe Damste J.S."/>
            <person name="Muyzer G."/>
            <person name="Stams A.J.M."/>
            <person name="Plugge C.M."/>
        </authorList>
    </citation>
    <scope>NUCLEOTIDE SEQUENCE [LARGE SCALE GENOMIC DNA]</scope>
    <source>
        <strain evidence="6">MSAO_Bac1</strain>
    </source>
</reference>
<dbReference type="Proteomes" id="UP000285138">
    <property type="component" value="Unassembled WGS sequence"/>
</dbReference>